<evidence type="ECO:0000313" key="4">
    <source>
        <dbReference type="Proteomes" id="UP000199561"/>
    </source>
</evidence>
<reference evidence="3 4" key="1">
    <citation type="submission" date="2016-10" db="EMBL/GenBank/DDBJ databases">
        <authorList>
            <person name="de Groot N.N."/>
        </authorList>
    </citation>
    <scope>NUCLEOTIDE SEQUENCE [LARGE SCALE GENOMIC DNA]</scope>
    <source>
        <strain evidence="3 4">Nm146</strain>
    </source>
</reference>
<evidence type="ECO:0000256" key="1">
    <source>
        <dbReference type="SAM" id="Phobius"/>
    </source>
</evidence>
<feature type="transmembrane region" description="Helical" evidence="1">
    <location>
        <begin position="37"/>
        <end position="60"/>
    </location>
</feature>
<evidence type="ECO:0000313" key="2">
    <source>
        <dbReference type="EMBL" id="CAE6514123.1"/>
    </source>
</evidence>
<dbReference type="EMBL" id="FOUF01000013">
    <property type="protein sequence ID" value="SFM33420.1"/>
    <property type="molecule type" value="Genomic_DNA"/>
</dbReference>
<sequence>MNNDQLKHIAAVLHVMAIGLFAVFGYTGLMARPVEWLQIGFAALGFLNIECLAVWILSYIRRDKEGGQ</sequence>
<dbReference type="RefSeq" id="WP_090668630.1">
    <property type="nucleotide sequence ID" value="NZ_CAJNAP010000045.1"/>
</dbReference>
<keyword evidence="1" id="KW-1133">Transmembrane helix</keyword>
<dbReference type="STRING" id="52442.SAMN05421880_11351"/>
<keyword evidence="1" id="KW-0472">Membrane</keyword>
<proteinExistence type="predicted"/>
<feature type="transmembrane region" description="Helical" evidence="1">
    <location>
        <begin position="12"/>
        <end position="31"/>
    </location>
</feature>
<keyword evidence="1" id="KW-0812">Transmembrane</keyword>
<organism evidence="3 4">
    <name type="scientific">Nitrosomonas nitrosa</name>
    <dbReference type="NCBI Taxonomy" id="52442"/>
    <lineage>
        <taxon>Bacteria</taxon>
        <taxon>Pseudomonadati</taxon>
        <taxon>Pseudomonadota</taxon>
        <taxon>Betaproteobacteria</taxon>
        <taxon>Nitrosomonadales</taxon>
        <taxon>Nitrosomonadaceae</taxon>
        <taxon>Nitrosomonas</taxon>
    </lineage>
</organism>
<accession>A0A1I4Q175</accession>
<gene>
    <name evidence="2" type="ORF">NMYAN_50041</name>
    <name evidence="3" type="ORF">SAMN05421880_11351</name>
</gene>
<dbReference type="AlphaFoldDB" id="A0A1I4Q175"/>
<keyword evidence="4" id="KW-1185">Reference proteome</keyword>
<evidence type="ECO:0000313" key="3">
    <source>
        <dbReference type="EMBL" id="SFM33420.1"/>
    </source>
</evidence>
<dbReference type="Proteomes" id="UP000199561">
    <property type="component" value="Unassembled WGS sequence"/>
</dbReference>
<dbReference type="EMBL" id="CAJNAP010000045">
    <property type="protein sequence ID" value="CAE6514123.1"/>
    <property type="molecule type" value="Genomic_DNA"/>
</dbReference>
<name>A0A1I4Q175_9PROT</name>
<dbReference type="Proteomes" id="UP000601736">
    <property type="component" value="Unassembled WGS sequence"/>
</dbReference>
<reference evidence="2" key="2">
    <citation type="submission" date="2021-02" db="EMBL/GenBank/DDBJ databases">
        <authorList>
            <person name="Han P."/>
        </authorList>
    </citation>
    <scope>NUCLEOTIDE SEQUENCE</scope>
    <source>
        <strain evidence="2">Nitrosomonas nitrosa 18-3D</strain>
    </source>
</reference>
<protein>
    <submittedName>
        <fullName evidence="3">Uncharacterized protein</fullName>
    </submittedName>
</protein>